<evidence type="ECO:0000313" key="6">
    <source>
        <dbReference type="Proteomes" id="UP000245216"/>
    </source>
</evidence>
<dbReference type="SUPFAM" id="SSF53383">
    <property type="entry name" value="PLP-dependent transferases"/>
    <property type="match status" value="1"/>
</dbReference>
<evidence type="ECO:0000256" key="1">
    <source>
        <dbReference type="ARBA" id="ARBA00001933"/>
    </source>
</evidence>
<dbReference type="InterPro" id="IPR015421">
    <property type="entry name" value="PyrdxlP-dep_Trfase_major"/>
</dbReference>
<dbReference type="InterPro" id="IPR004839">
    <property type="entry name" value="Aminotransferase_I/II_large"/>
</dbReference>
<proteinExistence type="predicted"/>
<reference evidence="5 6" key="2">
    <citation type="submission" date="2018-05" db="EMBL/GenBank/DDBJ databases">
        <authorList>
            <person name="Lanie J.A."/>
            <person name="Ng W.-L."/>
            <person name="Kazmierczak K.M."/>
            <person name="Andrzejewski T.M."/>
            <person name="Davidsen T.M."/>
            <person name="Wayne K.J."/>
            <person name="Tettelin H."/>
            <person name="Glass J.I."/>
            <person name="Rusch D."/>
            <person name="Podicherti R."/>
            <person name="Tsui H.-C.T."/>
            <person name="Winkler M.E."/>
        </authorList>
    </citation>
    <scope>NUCLEOTIDE SEQUENCE [LARGE SCALE GENOMIC DNA]</scope>
    <source>
        <strain evidence="5 6">YBY</strain>
    </source>
</reference>
<dbReference type="InterPro" id="IPR050087">
    <property type="entry name" value="AON_synthase_class-II"/>
</dbReference>
<comment type="cofactor">
    <cofactor evidence="1">
        <name>pyridoxal 5'-phosphate</name>
        <dbReference type="ChEBI" id="CHEBI:597326"/>
    </cofactor>
</comment>
<accession>A0A2U2BKB7</accession>
<dbReference type="RefSeq" id="WP_109088748.1">
    <property type="nucleotide sequence ID" value="NZ_QEXO01000002.1"/>
</dbReference>
<organism evidence="5 6">
    <name type="scientific">Alcaligenes faecalis</name>
    <dbReference type="NCBI Taxonomy" id="511"/>
    <lineage>
        <taxon>Bacteria</taxon>
        <taxon>Pseudomonadati</taxon>
        <taxon>Pseudomonadota</taxon>
        <taxon>Betaproteobacteria</taxon>
        <taxon>Burkholderiales</taxon>
        <taxon>Alcaligenaceae</taxon>
        <taxon>Alcaligenes</taxon>
    </lineage>
</organism>
<evidence type="ECO:0000259" key="4">
    <source>
        <dbReference type="Pfam" id="PF00155"/>
    </source>
</evidence>
<dbReference type="InterPro" id="IPR015422">
    <property type="entry name" value="PyrdxlP-dep_Trfase_small"/>
</dbReference>
<dbReference type="Pfam" id="PF00155">
    <property type="entry name" value="Aminotran_1_2"/>
    <property type="match status" value="1"/>
</dbReference>
<dbReference type="GO" id="GO:0008710">
    <property type="term" value="F:8-amino-7-oxononanoate synthase activity"/>
    <property type="evidence" value="ECO:0007669"/>
    <property type="project" value="TreeGrafter"/>
</dbReference>
<dbReference type="Gene3D" id="3.90.1150.10">
    <property type="entry name" value="Aspartate Aminotransferase, domain 1"/>
    <property type="match status" value="1"/>
</dbReference>
<evidence type="ECO:0000256" key="2">
    <source>
        <dbReference type="ARBA" id="ARBA00022679"/>
    </source>
</evidence>
<dbReference type="STRING" id="511.UZ73_05960"/>
<keyword evidence="2" id="KW-0808">Transferase</keyword>
<gene>
    <name evidence="5" type="ORF">DF183_07010</name>
</gene>
<sequence>MSAFLAHLDQQLGALKTRNLWRQRAISHPLPNAHIERNGQVLLNFAGNDYLGLSQHPQLKLLAAQDVAGATASPLICGHHALAQQLEQELADWSSFEASRLFVSGYQASLGVIPALVGTGDTIFCDRLNHASLIDASRLSGARLRVYPHRDMARLDDLLGRPTTGFKLVISDSLFSMDGTVAPVDELITLCERHDALLYLDDAHGLGVLGKNGRGAPEHFLLNTTQRQRLIYLGTFGKAAGQGGAFIACSHSLADWFTQSARSYVYSTGLAPAHCASLLACLQLIKQAQPQRALLKKHIQTLQTFSQDLPWRLAPSDTPVQSLLMGEVDPALQLSDILLQKGIWAPAIRPPTVPRHQARLRISLSAAHRHQDIEKLVQALHEAAHSLR</sequence>
<dbReference type="AlphaFoldDB" id="A0A2U2BKB7"/>
<comment type="caution">
    <text evidence="5">The sequence shown here is derived from an EMBL/GenBank/DDBJ whole genome shotgun (WGS) entry which is preliminary data.</text>
</comment>
<dbReference type="Gene3D" id="3.40.640.10">
    <property type="entry name" value="Type I PLP-dependent aspartate aminotransferase-like (Major domain)"/>
    <property type="match status" value="1"/>
</dbReference>
<dbReference type="GO" id="GO:0030170">
    <property type="term" value="F:pyridoxal phosphate binding"/>
    <property type="evidence" value="ECO:0007669"/>
    <property type="project" value="InterPro"/>
</dbReference>
<dbReference type="Proteomes" id="UP000245216">
    <property type="component" value="Unassembled WGS sequence"/>
</dbReference>
<dbReference type="EMBL" id="QEXO01000002">
    <property type="protein sequence ID" value="PWE14468.1"/>
    <property type="molecule type" value="Genomic_DNA"/>
</dbReference>
<evidence type="ECO:0000313" key="5">
    <source>
        <dbReference type="EMBL" id="PWE14468.1"/>
    </source>
</evidence>
<name>A0A2U2BKB7_ALCFA</name>
<protein>
    <submittedName>
        <fullName evidence="5">8-amino-7-oxononanoate synthase</fullName>
    </submittedName>
</protein>
<dbReference type="PANTHER" id="PTHR13693:SF100">
    <property type="entry name" value="8-AMINO-7-OXONONANOATE SYNTHASE"/>
    <property type="match status" value="1"/>
</dbReference>
<reference evidence="5 6" key="1">
    <citation type="submission" date="2018-05" db="EMBL/GenBank/DDBJ databases">
        <title>Genome Sequence of an Efficient Indole-Degrading Bacterium, Alcaligenes sp.YBY.</title>
        <authorList>
            <person name="Yang B."/>
        </authorList>
    </citation>
    <scope>NUCLEOTIDE SEQUENCE [LARGE SCALE GENOMIC DNA]</scope>
    <source>
        <strain evidence="5 6">YBY</strain>
    </source>
</reference>
<keyword evidence="3" id="KW-0663">Pyridoxal phosphate</keyword>
<dbReference type="GO" id="GO:0009102">
    <property type="term" value="P:biotin biosynthetic process"/>
    <property type="evidence" value="ECO:0007669"/>
    <property type="project" value="TreeGrafter"/>
</dbReference>
<feature type="domain" description="Aminotransferase class I/classII large" evidence="4">
    <location>
        <begin position="42"/>
        <end position="380"/>
    </location>
</feature>
<evidence type="ECO:0000256" key="3">
    <source>
        <dbReference type="ARBA" id="ARBA00022898"/>
    </source>
</evidence>
<dbReference type="PANTHER" id="PTHR13693">
    <property type="entry name" value="CLASS II AMINOTRANSFERASE/8-AMINO-7-OXONONANOATE SYNTHASE"/>
    <property type="match status" value="1"/>
</dbReference>
<dbReference type="InterPro" id="IPR015424">
    <property type="entry name" value="PyrdxlP-dep_Trfase"/>
</dbReference>